<dbReference type="AlphaFoldDB" id="A0A2T2WD26"/>
<evidence type="ECO:0000259" key="3">
    <source>
        <dbReference type="SMART" id="SM01007"/>
    </source>
</evidence>
<comment type="caution">
    <text evidence="4">The sequence shown here is derived from an EMBL/GenBank/DDBJ whole genome shotgun (WGS) entry which is preliminary data.</text>
</comment>
<name>A0A2T2WD26_9FIRM</name>
<dbReference type="GO" id="GO:0046872">
    <property type="term" value="F:metal ion binding"/>
    <property type="evidence" value="ECO:0007669"/>
    <property type="project" value="UniProtKB-KW"/>
</dbReference>
<reference evidence="4 5" key="1">
    <citation type="journal article" date="2014" name="BMC Genomics">
        <title>Comparison of environmental and isolate Sulfobacillus genomes reveals diverse carbon, sulfur, nitrogen, and hydrogen metabolisms.</title>
        <authorList>
            <person name="Justice N.B."/>
            <person name="Norman A."/>
            <person name="Brown C.T."/>
            <person name="Singh A."/>
            <person name="Thomas B.C."/>
            <person name="Banfield J.F."/>
        </authorList>
    </citation>
    <scope>NUCLEOTIDE SEQUENCE [LARGE SCALE GENOMIC DNA]</scope>
    <source>
        <strain evidence="4">AMDSBA3</strain>
    </source>
</reference>
<dbReference type="Proteomes" id="UP000241848">
    <property type="component" value="Unassembled WGS sequence"/>
</dbReference>
<dbReference type="InterPro" id="IPR036409">
    <property type="entry name" value="Aldolase_II/adducin_N_sf"/>
</dbReference>
<evidence type="ECO:0000313" key="5">
    <source>
        <dbReference type="Proteomes" id="UP000241848"/>
    </source>
</evidence>
<dbReference type="EMBL" id="PXYV01000083">
    <property type="protein sequence ID" value="PSR20137.1"/>
    <property type="molecule type" value="Genomic_DNA"/>
</dbReference>
<proteinExistence type="predicted"/>
<dbReference type="GO" id="GO:0005829">
    <property type="term" value="C:cytosol"/>
    <property type="evidence" value="ECO:0007669"/>
    <property type="project" value="TreeGrafter"/>
</dbReference>
<protein>
    <submittedName>
        <fullName evidence="4">Class II aldolase family protein</fullName>
    </submittedName>
</protein>
<dbReference type="PANTHER" id="PTHR22789">
    <property type="entry name" value="FUCULOSE PHOSPHATE ALDOLASE"/>
    <property type="match status" value="1"/>
</dbReference>
<dbReference type="SUPFAM" id="SSF53639">
    <property type="entry name" value="AraD/HMP-PK domain-like"/>
    <property type="match status" value="1"/>
</dbReference>
<dbReference type="InterPro" id="IPR001303">
    <property type="entry name" value="Aldolase_II/adducin_N"/>
</dbReference>
<gene>
    <name evidence="4" type="ORF">C7B45_16320</name>
</gene>
<dbReference type="PANTHER" id="PTHR22789:SF0">
    <property type="entry name" value="3-OXO-TETRONATE 4-PHOSPHATE DECARBOXYLASE-RELATED"/>
    <property type="match status" value="1"/>
</dbReference>
<evidence type="ECO:0000256" key="2">
    <source>
        <dbReference type="ARBA" id="ARBA00023239"/>
    </source>
</evidence>
<organism evidence="4 5">
    <name type="scientific">Sulfobacillus acidophilus</name>
    <dbReference type="NCBI Taxonomy" id="53633"/>
    <lineage>
        <taxon>Bacteria</taxon>
        <taxon>Bacillati</taxon>
        <taxon>Bacillota</taxon>
        <taxon>Clostridia</taxon>
        <taxon>Eubacteriales</taxon>
        <taxon>Clostridiales Family XVII. Incertae Sedis</taxon>
        <taxon>Sulfobacillus</taxon>
    </lineage>
</organism>
<dbReference type="SMART" id="SM01007">
    <property type="entry name" value="Aldolase_II"/>
    <property type="match status" value="1"/>
</dbReference>
<keyword evidence="1" id="KW-0479">Metal-binding</keyword>
<feature type="domain" description="Class II aldolase/adducin N-terminal" evidence="3">
    <location>
        <begin position="8"/>
        <end position="183"/>
    </location>
</feature>
<dbReference type="Pfam" id="PF00596">
    <property type="entry name" value="Aldolase_II"/>
    <property type="match status" value="1"/>
</dbReference>
<dbReference type="GO" id="GO:0019323">
    <property type="term" value="P:pentose catabolic process"/>
    <property type="evidence" value="ECO:0007669"/>
    <property type="project" value="TreeGrafter"/>
</dbReference>
<dbReference type="InterPro" id="IPR050197">
    <property type="entry name" value="Aldolase_class_II_sugar_metab"/>
</dbReference>
<evidence type="ECO:0000256" key="1">
    <source>
        <dbReference type="ARBA" id="ARBA00022723"/>
    </source>
</evidence>
<sequence length="215" mass="23135">MDGSFSVSGLISVVQQIFQSQITFGTSGNVSERDDDRDGFWITPSGVSWRDIADESLVKITAGAVTGNLRPSTEWRAHQALYERHPWIGGVVHLHSPYATILSVVGSPVKAVHYQMARVADEVPVLPYTTFGTNELAQSVAQALSPQVRAALVANHGLFAVGDSVQSAWTAAREVEWTAMIQYHAMLIAAPAVLSPGQLQAVRDAMAHYGQAPTP</sequence>
<accession>A0A2T2WD26</accession>
<dbReference type="GO" id="GO:0016832">
    <property type="term" value="F:aldehyde-lyase activity"/>
    <property type="evidence" value="ECO:0007669"/>
    <property type="project" value="TreeGrafter"/>
</dbReference>
<dbReference type="Gene3D" id="3.40.225.10">
    <property type="entry name" value="Class II aldolase/adducin N-terminal domain"/>
    <property type="match status" value="1"/>
</dbReference>
<keyword evidence="2" id="KW-0456">Lyase</keyword>
<evidence type="ECO:0000313" key="4">
    <source>
        <dbReference type="EMBL" id="PSR20137.1"/>
    </source>
</evidence>